<accession>A0A1V9F0W3</accession>
<dbReference type="RefSeq" id="WP_081169857.1">
    <property type="nucleotide sequence ID" value="NZ_LWBP01000216.1"/>
</dbReference>
<organism evidence="1 2">
    <name type="scientific">Niastella populi</name>
    <dbReference type="NCBI Taxonomy" id="550983"/>
    <lineage>
        <taxon>Bacteria</taxon>
        <taxon>Pseudomonadati</taxon>
        <taxon>Bacteroidota</taxon>
        <taxon>Chitinophagia</taxon>
        <taxon>Chitinophagales</taxon>
        <taxon>Chitinophagaceae</taxon>
        <taxon>Niastella</taxon>
    </lineage>
</organism>
<name>A0A1V9F0W3_9BACT</name>
<dbReference type="AlphaFoldDB" id="A0A1V9F0W3"/>
<evidence type="ECO:0000313" key="2">
    <source>
        <dbReference type="Proteomes" id="UP000192276"/>
    </source>
</evidence>
<dbReference type="EMBL" id="LWBP01000216">
    <property type="protein sequence ID" value="OQP51896.1"/>
    <property type="molecule type" value="Genomic_DNA"/>
</dbReference>
<protein>
    <submittedName>
        <fullName evidence="1">Uncharacterized protein</fullName>
    </submittedName>
</protein>
<proteinExistence type="predicted"/>
<comment type="caution">
    <text evidence="1">The sequence shown here is derived from an EMBL/GenBank/DDBJ whole genome shotgun (WGS) entry which is preliminary data.</text>
</comment>
<dbReference type="OrthoDB" id="1450804at2"/>
<gene>
    <name evidence="1" type="ORF">A4R26_29195</name>
</gene>
<evidence type="ECO:0000313" key="1">
    <source>
        <dbReference type="EMBL" id="OQP51896.1"/>
    </source>
</evidence>
<reference evidence="2" key="1">
    <citation type="submission" date="2016-04" db="EMBL/GenBank/DDBJ databases">
        <authorList>
            <person name="Chen L."/>
            <person name="Zhuang W."/>
            <person name="Wang G."/>
        </authorList>
    </citation>
    <scope>NUCLEOTIDE SEQUENCE [LARGE SCALE GENOMIC DNA]</scope>
    <source>
        <strain evidence="2">208</strain>
    </source>
</reference>
<sequence length="113" mass="13246">MSIKLAPFEVYKAYNDEILKFISITGRLSVDSVIELSHKLYTSIQVKDVDYSEVENDMLLFQYGTYNWGDDKGEHATFDITRQIEDLSPHIFNHHHVFRPAKRYNTFAQVSTR</sequence>
<keyword evidence="2" id="KW-1185">Reference proteome</keyword>
<dbReference type="Proteomes" id="UP000192276">
    <property type="component" value="Unassembled WGS sequence"/>
</dbReference>